<dbReference type="AlphaFoldDB" id="A0A0A9EWW6"/>
<organism evidence="1">
    <name type="scientific">Arundo donax</name>
    <name type="common">Giant reed</name>
    <name type="synonym">Donax arundinaceus</name>
    <dbReference type="NCBI Taxonomy" id="35708"/>
    <lineage>
        <taxon>Eukaryota</taxon>
        <taxon>Viridiplantae</taxon>
        <taxon>Streptophyta</taxon>
        <taxon>Embryophyta</taxon>
        <taxon>Tracheophyta</taxon>
        <taxon>Spermatophyta</taxon>
        <taxon>Magnoliopsida</taxon>
        <taxon>Liliopsida</taxon>
        <taxon>Poales</taxon>
        <taxon>Poaceae</taxon>
        <taxon>PACMAD clade</taxon>
        <taxon>Arundinoideae</taxon>
        <taxon>Arundineae</taxon>
        <taxon>Arundo</taxon>
    </lineage>
</organism>
<proteinExistence type="predicted"/>
<accession>A0A0A9EWW6</accession>
<evidence type="ECO:0000313" key="1">
    <source>
        <dbReference type="EMBL" id="JAE05250.1"/>
    </source>
</evidence>
<dbReference type="EMBL" id="GBRH01192646">
    <property type="protein sequence ID" value="JAE05250.1"/>
    <property type="molecule type" value="Transcribed_RNA"/>
</dbReference>
<protein>
    <submittedName>
        <fullName evidence="1">Uncharacterized protein</fullName>
    </submittedName>
</protein>
<reference evidence="1" key="1">
    <citation type="submission" date="2014-09" db="EMBL/GenBank/DDBJ databases">
        <authorList>
            <person name="Magalhaes I.L.F."/>
            <person name="Oliveira U."/>
            <person name="Santos F.R."/>
            <person name="Vidigal T.H.D.A."/>
            <person name="Brescovit A.D."/>
            <person name="Santos A.J."/>
        </authorList>
    </citation>
    <scope>NUCLEOTIDE SEQUENCE</scope>
    <source>
        <tissue evidence="1">Shoot tissue taken approximately 20 cm above the soil surface</tissue>
    </source>
</reference>
<sequence>MLWSVRELDHLIMHIPMEKHHSTIHLYIRSSSHHQPYIGC</sequence>
<reference evidence="1" key="2">
    <citation type="journal article" date="2015" name="Data Brief">
        <title>Shoot transcriptome of the giant reed, Arundo donax.</title>
        <authorList>
            <person name="Barrero R.A."/>
            <person name="Guerrero F.D."/>
            <person name="Moolhuijzen P."/>
            <person name="Goolsby J.A."/>
            <person name="Tidwell J."/>
            <person name="Bellgard S.E."/>
            <person name="Bellgard M.I."/>
        </authorList>
    </citation>
    <scope>NUCLEOTIDE SEQUENCE</scope>
    <source>
        <tissue evidence="1">Shoot tissue taken approximately 20 cm above the soil surface</tissue>
    </source>
</reference>
<name>A0A0A9EWW6_ARUDO</name>